<dbReference type="EMBL" id="SNVJ01000019">
    <property type="protein sequence ID" value="MXP65251.1"/>
    <property type="molecule type" value="Genomic_DNA"/>
</dbReference>
<evidence type="ECO:0000313" key="4">
    <source>
        <dbReference type="Proteomes" id="UP000460715"/>
    </source>
</evidence>
<dbReference type="OrthoDB" id="186587at2"/>
<organism evidence="3 4">
    <name type="scientific">Teichococcus coralli</name>
    <dbReference type="NCBI Taxonomy" id="2545983"/>
    <lineage>
        <taxon>Bacteria</taxon>
        <taxon>Pseudomonadati</taxon>
        <taxon>Pseudomonadota</taxon>
        <taxon>Alphaproteobacteria</taxon>
        <taxon>Acetobacterales</taxon>
        <taxon>Roseomonadaceae</taxon>
        <taxon>Roseomonas</taxon>
    </lineage>
</organism>
<dbReference type="CDD" id="cd03139">
    <property type="entry name" value="GATase1_PfpI_2"/>
    <property type="match status" value="1"/>
</dbReference>
<proteinExistence type="predicted"/>
<dbReference type="Proteomes" id="UP000460715">
    <property type="component" value="Unassembled WGS sequence"/>
</dbReference>
<dbReference type="InterPro" id="IPR002818">
    <property type="entry name" value="DJ-1/PfpI"/>
</dbReference>
<gene>
    <name evidence="3" type="ORF">E0493_18045</name>
</gene>
<dbReference type="PANTHER" id="PTHR43130">
    <property type="entry name" value="ARAC-FAMILY TRANSCRIPTIONAL REGULATOR"/>
    <property type="match status" value="1"/>
</dbReference>
<feature type="compositionally biased region" description="Low complexity" evidence="1">
    <location>
        <begin position="1"/>
        <end position="15"/>
    </location>
</feature>
<evidence type="ECO:0000259" key="2">
    <source>
        <dbReference type="Pfam" id="PF01965"/>
    </source>
</evidence>
<keyword evidence="4" id="KW-1185">Reference proteome</keyword>
<evidence type="ECO:0000313" key="3">
    <source>
        <dbReference type="EMBL" id="MXP65251.1"/>
    </source>
</evidence>
<feature type="domain" description="DJ-1/PfpI" evidence="2">
    <location>
        <begin position="30"/>
        <end position="190"/>
    </location>
</feature>
<dbReference type="Pfam" id="PF01965">
    <property type="entry name" value="DJ-1_PfpI"/>
    <property type="match status" value="1"/>
</dbReference>
<dbReference type="AlphaFoldDB" id="A0A845BDQ4"/>
<dbReference type="SUPFAM" id="SSF52317">
    <property type="entry name" value="Class I glutamine amidotransferase-like"/>
    <property type="match status" value="1"/>
</dbReference>
<dbReference type="Gene3D" id="3.40.50.880">
    <property type="match status" value="1"/>
</dbReference>
<feature type="region of interest" description="Disordered" evidence="1">
    <location>
        <begin position="1"/>
        <end position="24"/>
    </location>
</feature>
<dbReference type="PANTHER" id="PTHR43130:SF2">
    <property type="entry name" value="DJ-1_PFPI DOMAIN-CONTAINING PROTEIN"/>
    <property type="match status" value="1"/>
</dbReference>
<dbReference type="RefSeq" id="WP_160938661.1">
    <property type="nucleotide sequence ID" value="NZ_SNVJ01000019.1"/>
</dbReference>
<dbReference type="InterPro" id="IPR029062">
    <property type="entry name" value="Class_I_gatase-like"/>
</dbReference>
<dbReference type="InterPro" id="IPR052158">
    <property type="entry name" value="INH-QAR"/>
</dbReference>
<evidence type="ECO:0000256" key="1">
    <source>
        <dbReference type="SAM" id="MobiDB-lite"/>
    </source>
</evidence>
<comment type="caution">
    <text evidence="3">The sequence shown here is derived from an EMBL/GenBank/DDBJ whole genome shotgun (WGS) entry which is preliminary data.</text>
</comment>
<accession>A0A845BDQ4</accession>
<sequence length="254" mass="26345">MSGHPNAAAASAPGPAGEGAPGRQAAAPRQVNVVLVPDMVQLDMTGPFEVLARVPGWSVSLVAATMEPVRTDRGLRIVPDVTREGAAPADLLVVPGGAGVDVAMLDPAWLAFVRRQANSAAHVFGICTGSLLLGAAGLLRGRRAGGHWQARDLLARFGATPSDDRLTVDGKFYTSGGVTSGIDLALRVVADLEGETVARKIQLAIEYDPQPPFAGGTPATSPPAIVQAVLADSRRRRAEREGRVAEAAERLGRT</sequence>
<name>A0A845BDQ4_9PROT</name>
<reference evidence="3 4" key="1">
    <citation type="submission" date="2019-03" db="EMBL/GenBank/DDBJ databases">
        <title>Roseomonas sp. a novel Roseomonas species isolated from Sea whip Gorgonian.</title>
        <authorList>
            <person name="Li F."/>
            <person name="Pan X."/>
            <person name="Huang S."/>
            <person name="Li Z."/>
            <person name="Meng B."/>
        </authorList>
    </citation>
    <scope>NUCLEOTIDE SEQUENCE [LARGE SCALE GENOMIC DNA]</scope>
    <source>
        <strain evidence="3 4">M0104</strain>
    </source>
</reference>
<protein>
    <submittedName>
        <fullName evidence="3">DJ-1/PfpI family protein</fullName>
    </submittedName>
</protein>
<dbReference type="GO" id="GO:0006355">
    <property type="term" value="P:regulation of DNA-templated transcription"/>
    <property type="evidence" value="ECO:0007669"/>
    <property type="project" value="TreeGrafter"/>
</dbReference>